<proteinExistence type="predicted"/>
<keyword evidence="2" id="KW-1185">Reference proteome</keyword>
<sequence>MLLHLVPQIMNRYSNVDLELIDVQIPELNVTLTGGKDLVVRKPFPNKSYHVACRKVGRKAVHGLYLEVDKQLTNFSVITCWKAKCANWTDEQEKTLTHRVNYTVADTDFDVISDDHTMQYAQCGFESRWLTDFRIDPPVNTQPRMDLLICEYHKRGENISLKDEYKDVVMVNRVEDITLPTIEKERLMERGAHNDRLPTLDQRFIVDCSEVVA</sequence>
<accession>A0ABQ6EZA6</accession>
<reference evidence="2" key="1">
    <citation type="journal article" date="2019" name="Int. J. Syst. Evol. Microbiol.">
        <title>The Global Catalogue of Microorganisms (GCM) 10K type strain sequencing project: providing services to taxonomists for standard genome sequencing and annotation.</title>
        <authorList>
            <consortium name="The Broad Institute Genomics Platform"/>
            <consortium name="The Broad Institute Genome Sequencing Center for Infectious Disease"/>
            <person name="Wu L."/>
            <person name="Ma J."/>
        </authorList>
    </citation>
    <scope>NUCLEOTIDE SEQUENCE [LARGE SCALE GENOMIC DNA]</scope>
    <source>
        <strain evidence="2">NBRC 108723</strain>
    </source>
</reference>
<dbReference type="InterPro" id="IPR046054">
    <property type="entry name" value="DUF6012"/>
</dbReference>
<comment type="caution">
    <text evidence="1">The sequence shown here is derived from an EMBL/GenBank/DDBJ whole genome shotgun (WGS) entry which is preliminary data.</text>
</comment>
<protein>
    <submittedName>
        <fullName evidence="1">Quorum threshold expression protein QteE</fullName>
    </submittedName>
</protein>
<organism evidence="1 2">
    <name type="scientific">Vibrio zhanjiangensis</name>
    <dbReference type="NCBI Taxonomy" id="1046128"/>
    <lineage>
        <taxon>Bacteria</taxon>
        <taxon>Pseudomonadati</taxon>
        <taxon>Pseudomonadota</taxon>
        <taxon>Gammaproteobacteria</taxon>
        <taxon>Vibrionales</taxon>
        <taxon>Vibrionaceae</taxon>
        <taxon>Vibrio</taxon>
    </lineage>
</organism>
<evidence type="ECO:0000313" key="2">
    <source>
        <dbReference type="Proteomes" id="UP001157138"/>
    </source>
</evidence>
<name>A0ABQ6EZA6_9VIBR</name>
<gene>
    <name evidence="1" type="primary">qteE</name>
    <name evidence="1" type="ORF">GCM10007938_18040</name>
</gene>
<dbReference type="RefSeq" id="WP_284191922.1">
    <property type="nucleotide sequence ID" value="NZ_BSPW01000032.1"/>
</dbReference>
<dbReference type="EMBL" id="BSPW01000032">
    <property type="protein sequence ID" value="GLT18026.1"/>
    <property type="molecule type" value="Genomic_DNA"/>
</dbReference>
<dbReference type="Pfam" id="PF19475">
    <property type="entry name" value="DUF6012"/>
    <property type="match status" value="1"/>
</dbReference>
<dbReference type="Proteomes" id="UP001157138">
    <property type="component" value="Unassembled WGS sequence"/>
</dbReference>
<evidence type="ECO:0000313" key="1">
    <source>
        <dbReference type="EMBL" id="GLT18026.1"/>
    </source>
</evidence>